<evidence type="ECO:0000259" key="4">
    <source>
        <dbReference type="Pfam" id="PF01361"/>
    </source>
</evidence>
<dbReference type="Proteomes" id="UP001179280">
    <property type="component" value="Unassembled WGS sequence"/>
</dbReference>
<dbReference type="PANTHER" id="PTHR35530">
    <property type="entry name" value="TAUTOMERASE-RELATED"/>
    <property type="match status" value="1"/>
</dbReference>
<feature type="domain" description="4-oxalocrotonate tautomerase-like" evidence="4">
    <location>
        <begin position="2"/>
        <end position="59"/>
    </location>
</feature>
<evidence type="ECO:0000256" key="3">
    <source>
        <dbReference type="RuleBase" id="RU362032"/>
    </source>
</evidence>
<dbReference type="Pfam" id="PF01361">
    <property type="entry name" value="Tautomerase"/>
    <property type="match status" value="1"/>
</dbReference>
<comment type="similarity">
    <text evidence="1 3">Belongs to the 4-oxalocrotonate tautomerase family.</text>
</comment>
<evidence type="ECO:0000256" key="2">
    <source>
        <dbReference type="ARBA" id="ARBA00023235"/>
    </source>
</evidence>
<protein>
    <recommendedName>
        <fullName evidence="3">Tautomerase</fullName>
        <ecNumber evidence="3">5.3.2.-</ecNumber>
    </recommendedName>
</protein>
<evidence type="ECO:0000313" key="6">
    <source>
        <dbReference type="Proteomes" id="UP001179280"/>
    </source>
</evidence>
<reference evidence="5" key="1">
    <citation type="submission" date="2021-01" db="EMBL/GenBank/DDBJ databases">
        <title>Genomic Encyclopedia of Type Strains, Phase IV (KMG-IV): sequencing the most valuable type-strain genomes for metagenomic binning, comparative biology and taxonomic classification.</title>
        <authorList>
            <person name="Goeker M."/>
        </authorList>
    </citation>
    <scope>NUCLEOTIDE SEQUENCE</scope>
    <source>
        <strain evidence="5">DSM 21943</strain>
    </source>
</reference>
<dbReference type="GO" id="GO:0016853">
    <property type="term" value="F:isomerase activity"/>
    <property type="evidence" value="ECO:0007669"/>
    <property type="project" value="UniProtKB-KW"/>
</dbReference>
<keyword evidence="6" id="KW-1185">Reference proteome</keyword>
<evidence type="ECO:0000256" key="1">
    <source>
        <dbReference type="ARBA" id="ARBA00006723"/>
    </source>
</evidence>
<sequence>MPIVTIQLLEGRTDEQKKALVEKMTAAVSETIDAPPERVSIIINEMKPTNFAQAGIRTSDK</sequence>
<proteinExistence type="inferred from homology"/>
<keyword evidence="2 3" id="KW-0413">Isomerase</keyword>
<organism evidence="5 6">
    <name type="scientific">Shouchella xiaoxiensis</name>
    <dbReference type="NCBI Taxonomy" id="766895"/>
    <lineage>
        <taxon>Bacteria</taxon>
        <taxon>Bacillati</taxon>
        <taxon>Bacillota</taxon>
        <taxon>Bacilli</taxon>
        <taxon>Bacillales</taxon>
        <taxon>Bacillaceae</taxon>
        <taxon>Shouchella</taxon>
    </lineage>
</organism>
<dbReference type="PANTHER" id="PTHR35530:SF1">
    <property type="entry name" value="2-HYDROXYMUCONATE TAUTOMERASE"/>
    <property type="match status" value="1"/>
</dbReference>
<dbReference type="SUPFAM" id="SSF55331">
    <property type="entry name" value="Tautomerase/MIF"/>
    <property type="match status" value="1"/>
</dbReference>
<dbReference type="NCBIfam" id="TIGR00013">
    <property type="entry name" value="taut"/>
    <property type="match status" value="1"/>
</dbReference>
<dbReference type="NCBIfam" id="NF002571">
    <property type="entry name" value="PRK02220.1"/>
    <property type="match status" value="1"/>
</dbReference>
<accession>A0ABS2SZG3</accession>
<gene>
    <name evidence="5" type="ORF">JOC54_003894</name>
</gene>
<evidence type="ECO:0000313" key="5">
    <source>
        <dbReference type="EMBL" id="MBM7840601.1"/>
    </source>
</evidence>
<dbReference type="InterPro" id="IPR014347">
    <property type="entry name" value="Tautomerase/MIF_sf"/>
</dbReference>
<dbReference type="RefSeq" id="WP_035419034.1">
    <property type="nucleotide sequence ID" value="NZ_JAFBCV010000015.1"/>
</dbReference>
<comment type="caution">
    <text evidence="5">The sequence shown here is derived from an EMBL/GenBank/DDBJ whole genome shotgun (WGS) entry which is preliminary data.</text>
</comment>
<dbReference type="Gene3D" id="3.30.429.10">
    <property type="entry name" value="Macrophage Migration Inhibitory Factor"/>
    <property type="match status" value="1"/>
</dbReference>
<dbReference type="EMBL" id="JAFBCV010000015">
    <property type="protein sequence ID" value="MBM7840601.1"/>
    <property type="molecule type" value="Genomic_DNA"/>
</dbReference>
<dbReference type="EC" id="5.3.2.-" evidence="3"/>
<dbReference type="InterPro" id="IPR018191">
    <property type="entry name" value="4-OT"/>
</dbReference>
<dbReference type="InterPro" id="IPR004370">
    <property type="entry name" value="4-OT-like_dom"/>
</dbReference>
<name>A0ABS2SZG3_9BACI</name>